<dbReference type="OrthoDB" id="9810303at2"/>
<dbReference type="SUPFAM" id="SSF53448">
    <property type="entry name" value="Nucleotide-diphospho-sugar transferases"/>
    <property type="match status" value="1"/>
</dbReference>
<dbReference type="Pfam" id="PF13231">
    <property type="entry name" value="PMT_2"/>
    <property type="match status" value="1"/>
</dbReference>
<organism evidence="5 6">
    <name type="scientific">Kribbella turkmenica</name>
    <dbReference type="NCBI Taxonomy" id="2530375"/>
    <lineage>
        <taxon>Bacteria</taxon>
        <taxon>Bacillati</taxon>
        <taxon>Actinomycetota</taxon>
        <taxon>Actinomycetes</taxon>
        <taxon>Propionibacteriales</taxon>
        <taxon>Kribbellaceae</taxon>
        <taxon>Kribbella</taxon>
    </lineage>
</organism>
<reference evidence="5 6" key="1">
    <citation type="submission" date="2019-02" db="EMBL/GenBank/DDBJ databases">
        <title>Draft genome sequences of novel Actinobacteria.</title>
        <authorList>
            <person name="Sahin N."/>
            <person name="Ay H."/>
            <person name="Saygin H."/>
        </authorList>
    </citation>
    <scope>NUCLEOTIDE SEQUENCE [LARGE SCALE GENOMIC DNA]</scope>
    <source>
        <strain evidence="5 6">16K104</strain>
    </source>
</reference>
<dbReference type="Pfam" id="PF00535">
    <property type="entry name" value="Glycos_transf_2"/>
    <property type="match status" value="1"/>
</dbReference>
<feature type="transmembrane region" description="Helical" evidence="2">
    <location>
        <begin position="413"/>
        <end position="430"/>
    </location>
</feature>
<evidence type="ECO:0000259" key="4">
    <source>
        <dbReference type="Pfam" id="PF13231"/>
    </source>
</evidence>
<dbReference type="RefSeq" id="WP_132320803.1">
    <property type="nucleotide sequence ID" value="NZ_SMKR01000061.1"/>
</dbReference>
<evidence type="ECO:0000313" key="6">
    <source>
        <dbReference type="Proteomes" id="UP000295172"/>
    </source>
</evidence>
<feature type="transmembrane region" description="Helical" evidence="2">
    <location>
        <begin position="193"/>
        <end position="214"/>
    </location>
</feature>
<evidence type="ECO:0000313" key="5">
    <source>
        <dbReference type="EMBL" id="TDD24834.1"/>
    </source>
</evidence>
<feature type="domain" description="Glycosyltransferase 2-like" evidence="3">
    <location>
        <begin position="490"/>
        <end position="647"/>
    </location>
</feature>
<sequence>MRRVLRTHWLLAAFLVVGAVLRVLATVAYQPAIIYTDSVQYLNNMKALKPDALNPIGYEFVLRPLQALGGVTTVVIVQHLVGLLLGVAIYALARRLNVYRWLAAVAAAPLLLDAYQVQIEQNIMAETTFDVLLVAILWLLLGWGTPGWKRALGAGLLIGAAFAVRAIGMTLLIAVVLYLVVVGNAWRHRRLELVRRTAAAIAGFAVVFGAYATYFHAETGRWGFTGAENQVLYGRTAVVADCSKLPLDEGTRLFCPKEPLGERLGVDKYAHNHYGDPNWPGPLPPGTTKQELASEFARLVIRHQPLDVTRAALKDFLKGFAPTRTTSPDDVPLERWQFQTTYPNLQDPNTTKAAVKWGGSEPHVEHVPAVILRAYQLNGGYTSGLALGICVLIALAAVAGLGRAKTSGLRSAALLPAAAGVILLLGSAAFEFSWRYQLPALVFFPLAGAIGLRALLGKDQARPAMADYPDPVDAAAVKDFGTPSFAPIVVVIAAYNEAGGIGPVLANMPRTCAGLPVDVLVVVDGSTDDTAEVARRHGAYVCVAPSNRGQGAALRLGYHLAAAGGAEYVVTTDADGQYDNDELDVLLEPILLERADFVTGSRRLGAEDADSRLRWVGVRVFAVLASILTRRKLTDTSFGFRAMRADLATAVTLREPQYQSSELLLGALALGARVVELPMTMKRRGDGISKKGPGLVYGANYARVMTTTWLRAYVLRRARLRRPATASWRTRTGRAARTSG</sequence>
<dbReference type="PANTHER" id="PTHR48090">
    <property type="entry name" value="UNDECAPRENYL-PHOSPHATE 4-DEOXY-4-FORMAMIDO-L-ARABINOSE TRANSFERASE-RELATED"/>
    <property type="match status" value="1"/>
</dbReference>
<feature type="transmembrane region" description="Helical" evidence="2">
    <location>
        <begin position="67"/>
        <end position="93"/>
    </location>
</feature>
<dbReference type="Proteomes" id="UP000295172">
    <property type="component" value="Unassembled WGS sequence"/>
</dbReference>
<comment type="caution">
    <text evidence="5">The sequence shown here is derived from an EMBL/GenBank/DDBJ whole genome shotgun (WGS) entry which is preliminary data.</text>
</comment>
<feature type="transmembrane region" description="Helical" evidence="2">
    <location>
        <begin position="381"/>
        <end position="401"/>
    </location>
</feature>
<accession>A0A4R4X3L0</accession>
<dbReference type="InterPro" id="IPR001173">
    <property type="entry name" value="Glyco_trans_2-like"/>
</dbReference>
<dbReference type="InterPro" id="IPR029044">
    <property type="entry name" value="Nucleotide-diphossugar_trans"/>
</dbReference>
<dbReference type="PANTHER" id="PTHR48090:SF7">
    <property type="entry name" value="RFBJ PROTEIN"/>
    <property type="match status" value="1"/>
</dbReference>
<evidence type="ECO:0000256" key="1">
    <source>
        <dbReference type="ARBA" id="ARBA00006739"/>
    </source>
</evidence>
<protein>
    <submittedName>
        <fullName evidence="5">Glycosyltransferase family 2 protein</fullName>
    </submittedName>
</protein>
<dbReference type="Gene3D" id="3.90.550.10">
    <property type="entry name" value="Spore Coat Polysaccharide Biosynthesis Protein SpsA, Chain A"/>
    <property type="match status" value="1"/>
</dbReference>
<feature type="transmembrane region" description="Helical" evidence="2">
    <location>
        <begin position="156"/>
        <end position="181"/>
    </location>
</feature>
<feature type="transmembrane region" description="Helical" evidence="2">
    <location>
        <begin position="127"/>
        <end position="144"/>
    </location>
</feature>
<comment type="similarity">
    <text evidence="1">Belongs to the glycosyltransferase 2 family.</text>
</comment>
<dbReference type="EMBL" id="SMKR01000061">
    <property type="protein sequence ID" value="TDD24834.1"/>
    <property type="molecule type" value="Genomic_DNA"/>
</dbReference>
<gene>
    <name evidence="5" type="ORF">E1218_15950</name>
</gene>
<dbReference type="InterPro" id="IPR038731">
    <property type="entry name" value="RgtA/B/C-like"/>
</dbReference>
<keyword evidence="2" id="KW-1133">Transmembrane helix</keyword>
<feature type="domain" description="Glycosyltransferase RgtA/B/C/D-like" evidence="4">
    <location>
        <begin position="58"/>
        <end position="191"/>
    </location>
</feature>
<evidence type="ECO:0000256" key="2">
    <source>
        <dbReference type="SAM" id="Phobius"/>
    </source>
</evidence>
<dbReference type="InterPro" id="IPR050256">
    <property type="entry name" value="Glycosyltransferase_2"/>
</dbReference>
<dbReference type="AlphaFoldDB" id="A0A4R4X3L0"/>
<keyword evidence="2" id="KW-0812">Transmembrane</keyword>
<evidence type="ECO:0000259" key="3">
    <source>
        <dbReference type="Pfam" id="PF00535"/>
    </source>
</evidence>
<name>A0A4R4X3L0_9ACTN</name>
<dbReference type="CDD" id="cd04179">
    <property type="entry name" value="DPM_DPG-synthase_like"/>
    <property type="match status" value="1"/>
</dbReference>
<keyword evidence="6" id="KW-1185">Reference proteome</keyword>
<feature type="transmembrane region" description="Helical" evidence="2">
    <location>
        <begin position="436"/>
        <end position="456"/>
    </location>
</feature>
<keyword evidence="2" id="KW-0472">Membrane</keyword>
<keyword evidence="5" id="KW-0808">Transferase</keyword>
<dbReference type="GO" id="GO:0016740">
    <property type="term" value="F:transferase activity"/>
    <property type="evidence" value="ECO:0007669"/>
    <property type="project" value="UniProtKB-KW"/>
</dbReference>
<proteinExistence type="inferred from homology"/>